<dbReference type="OMA" id="PDYITIN"/>
<feature type="region of interest" description="Disordered" evidence="1">
    <location>
        <begin position="143"/>
        <end position="191"/>
    </location>
</feature>
<evidence type="ECO:0000256" key="1">
    <source>
        <dbReference type="SAM" id="MobiDB-lite"/>
    </source>
</evidence>
<name>W6UYW9_ECHGR</name>
<dbReference type="AlphaFoldDB" id="W6UYW9"/>
<dbReference type="RefSeq" id="XP_024355073.1">
    <property type="nucleotide sequence ID" value="XM_024490254.1"/>
</dbReference>
<protein>
    <submittedName>
        <fullName evidence="2">Uncharacterized protein</fullName>
    </submittedName>
</protein>
<feature type="compositionally biased region" description="Basic and acidic residues" evidence="1">
    <location>
        <begin position="153"/>
        <end position="171"/>
    </location>
</feature>
<dbReference type="OrthoDB" id="6255150at2759"/>
<accession>W6UYW9</accession>
<organism evidence="2 3">
    <name type="scientific">Echinococcus granulosus</name>
    <name type="common">Hydatid tapeworm</name>
    <dbReference type="NCBI Taxonomy" id="6210"/>
    <lineage>
        <taxon>Eukaryota</taxon>
        <taxon>Metazoa</taxon>
        <taxon>Spiralia</taxon>
        <taxon>Lophotrochozoa</taxon>
        <taxon>Platyhelminthes</taxon>
        <taxon>Cestoda</taxon>
        <taxon>Eucestoda</taxon>
        <taxon>Cyclophyllidea</taxon>
        <taxon>Taeniidae</taxon>
        <taxon>Echinococcus</taxon>
        <taxon>Echinococcus granulosus group</taxon>
    </lineage>
</organism>
<feature type="compositionally biased region" description="Polar residues" evidence="1">
    <location>
        <begin position="92"/>
        <end position="102"/>
    </location>
</feature>
<dbReference type="EMBL" id="APAU02000004">
    <property type="protein sequence ID" value="EUB63877.1"/>
    <property type="molecule type" value="Genomic_DNA"/>
</dbReference>
<evidence type="ECO:0000313" key="2">
    <source>
        <dbReference type="EMBL" id="EUB63877.1"/>
    </source>
</evidence>
<sequence length="248" mass="27741">MWRNWLSRSPTPSRHSDEERCRSATLPCQQQHQHRDGPEASHRPSSSNTPREKKGRFDFLRPKRWRTLSRSRHTSPKRRCSTSAEDVEARHSSSGSCTPTNAEANPTALPICLHDSVSTGIDVVTPKAEDENKSIKAFLVSSGGRDASNTSFHDSDSKRLSRKDSSKEQARHHTSKPSLFHFAKKTSERTEDQMKISTLGQLFMGGKSPINRSYPDYITINVSASVRSTILAHMIPAGVRTPRKGPEP</sequence>
<proteinExistence type="predicted"/>
<evidence type="ECO:0000313" key="3">
    <source>
        <dbReference type="Proteomes" id="UP000019149"/>
    </source>
</evidence>
<reference evidence="2 3" key="1">
    <citation type="journal article" date="2013" name="Nat. Genet.">
        <title>The genome of the hydatid tapeworm Echinococcus granulosus.</title>
        <authorList>
            <person name="Zheng H."/>
            <person name="Zhang W."/>
            <person name="Zhang L."/>
            <person name="Zhang Z."/>
            <person name="Li J."/>
            <person name="Lu G."/>
            <person name="Zhu Y."/>
            <person name="Wang Y."/>
            <person name="Huang Y."/>
            <person name="Liu J."/>
            <person name="Kang H."/>
            <person name="Chen J."/>
            <person name="Wang L."/>
            <person name="Chen A."/>
            <person name="Yu S."/>
            <person name="Gao Z."/>
            <person name="Jin L."/>
            <person name="Gu W."/>
            <person name="Wang Z."/>
            <person name="Zhao L."/>
            <person name="Shi B."/>
            <person name="Wen H."/>
            <person name="Lin R."/>
            <person name="Jones M.K."/>
            <person name="Brejova B."/>
            <person name="Vinar T."/>
            <person name="Zhao G."/>
            <person name="McManus D.P."/>
            <person name="Chen Z."/>
            <person name="Zhou Y."/>
            <person name="Wang S."/>
        </authorList>
    </citation>
    <scope>NUCLEOTIDE SEQUENCE [LARGE SCALE GENOMIC DNA]</scope>
</reference>
<feature type="compositionally biased region" description="Basic and acidic residues" evidence="1">
    <location>
        <begin position="33"/>
        <end position="42"/>
    </location>
</feature>
<dbReference type="Proteomes" id="UP000019149">
    <property type="component" value="Unassembled WGS sequence"/>
</dbReference>
<comment type="caution">
    <text evidence="2">The sequence shown here is derived from an EMBL/GenBank/DDBJ whole genome shotgun (WGS) entry which is preliminary data.</text>
</comment>
<gene>
    <name evidence="2" type="ORF">EGR_01005</name>
</gene>
<feature type="region of interest" description="Disordered" evidence="1">
    <location>
        <begin position="1"/>
        <end position="102"/>
    </location>
</feature>
<feature type="compositionally biased region" description="Polar residues" evidence="1">
    <location>
        <begin position="1"/>
        <end position="13"/>
    </location>
</feature>
<dbReference type="GeneID" id="36336720"/>
<keyword evidence="3" id="KW-1185">Reference proteome</keyword>
<feature type="compositionally biased region" description="Basic and acidic residues" evidence="1">
    <location>
        <begin position="50"/>
        <end position="61"/>
    </location>
</feature>
<dbReference type="CTD" id="36336720"/>
<dbReference type="KEGG" id="egl:EGR_01005"/>
<feature type="compositionally biased region" description="Basic residues" evidence="1">
    <location>
        <begin position="62"/>
        <end position="80"/>
    </location>
</feature>